<dbReference type="InterPro" id="IPR053812">
    <property type="entry name" value="HTH_Sigma70_ECF-like"/>
</dbReference>
<organism evidence="6">
    <name type="scientific">Solibacter usitatus (strain Ellin6076)</name>
    <dbReference type="NCBI Taxonomy" id="234267"/>
    <lineage>
        <taxon>Bacteria</taxon>
        <taxon>Pseudomonadati</taxon>
        <taxon>Acidobacteriota</taxon>
        <taxon>Terriglobia</taxon>
        <taxon>Bryobacterales</taxon>
        <taxon>Solibacteraceae</taxon>
        <taxon>Candidatus Solibacter</taxon>
    </lineage>
</organism>
<dbReference type="GO" id="GO:0016987">
    <property type="term" value="F:sigma factor activity"/>
    <property type="evidence" value="ECO:0007669"/>
    <property type="project" value="UniProtKB-KW"/>
</dbReference>
<dbReference type="InterPro" id="IPR011517">
    <property type="entry name" value="RNA_pol_sigma70_ECF-like"/>
</dbReference>
<dbReference type="InterPro" id="IPR013324">
    <property type="entry name" value="RNA_pol_sigma_r3/r4-like"/>
</dbReference>
<dbReference type="InterPro" id="IPR039425">
    <property type="entry name" value="RNA_pol_sigma-70-like"/>
</dbReference>
<dbReference type="KEGG" id="sus:Acid_3445"/>
<dbReference type="Gene3D" id="1.10.10.10">
    <property type="entry name" value="Winged helix-like DNA-binding domain superfamily/Winged helix DNA-binding domain"/>
    <property type="match status" value="1"/>
</dbReference>
<dbReference type="HOGENOM" id="CLU_102127_0_0_0"/>
<protein>
    <submittedName>
        <fullName evidence="6">RNA polymerase, sigma-24 subunit, ECF subfamily</fullName>
    </submittedName>
</protein>
<dbReference type="PANTHER" id="PTHR43133:SF39">
    <property type="entry name" value="SIMILAR TO RNA POLYMERASE SIGMA-E FACTOR"/>
    <property type="match status" value="1"/>
</dbReference>
<evidence type="ECO:0000259" key="5">
    <source>
        <dbReference type="Pfam" id="PF07638"/>
    </source>
</evidence>
<dbReference type="InterPro" id="IPR013325">
    <property type="entry name" value="RNA_pol_sigma_r2"/>
</dbReference>
<keyword evidence="2" id="KW-0805">Transcription regulation</keyword>
<dbReference type="GO" id="GO:0006352">
    <property type="term" value="P:DNA-templated transcription initiation"/>
    <property type="evidence" value="ECO:0007669"/>
    <property type="project" value="InterPro"/>
</dbReference>
<feature type="domain" description="RNA polymerase sigma-70 ECF-like HTH" evidence="5">
    <location>
        <begin position="5"/>
        <end position="184"/>
    </location>
</feature>
<dbReference type="PANTHER" id="PTHR43133">
    <property type="entry name" value="RNA POLYMERASE ECF-TYPE SIGMA FACTO"/>
    <property type="match status" value="1"/>
</dbReference>
<keyword evidence="4" id="KW-0804">Transcription</keyword>
<name>Q021H1_SOLUE</name>
<dbReference type="InterPro" id="IPR036388">
    <property type="entry name" value="WH-like_DNA-bd_sf"/>
</dbReference>
<dbReference type="AlphaFoldDB" id="Q021H1"/>
<dbReference type="Gene3D" id="1.10.1740.10">
    <property type="match status" value="1"/>
</dbReference>
<dbReference type="STRING" id="234267.Acid_3445"/>
<evidence type="ECO:0000256" key="1">
    <source>
        <dbReference type="ARBA" id="ARBA00010641"/>
    </source>
</evidence>
<sequence length="186" mass="20671">MPNPSITGLLDNWSHGNPAALDELAPRVQQQLHTLARSYLRRYTGGQTLQPTALINEVYLRLIGQAEPIQWEGRAHFFGIAARLMRNVLVDYSRARRASKRGGGALAITLAETAALSPTHTPDVLDVDEALSRLARVDQRKAKVIEWRYFGGMTAEEIACVSQLSIATVKRDLRFGVAWLRHDLTG</sequence>
<dbReference type="NCBIfam" id="TIGR02999">
    <property type="entry name" value="Sig-70_X6"/>
    <property type="match status" value="1"/>
</dbReference>
<dbReference type="eggNOG" id="COG1595">
    <property type="taxonomic scope" value="Bacteria"/>
</dbReference>
<evidence type="ECO:0000256" key="3">
    <source>
        <dbReference type="ARBA" id="ARBA00023082"/>
    </source>
</evidence>
<evidence type="ECO:0000256" key="4">
    <source>
        <dbReference type="ARBA" id="ARBA00023163"/>
    </source>
</evidence>
<proteinExistence type="inferred from homology"/>
<dbReference type="Pfam" id="PF07638">
    <property type="entry name" value="Sigma70_ECF"/>
    <property type="match status" value="1"/>
</dbReference>
<reference evidence="6" key="1">
    <citation type="submission" date="2006-10" db="EMBL/GenBank/DDBJ databases">
        <title>Complete sequence of Solibacter usitatus Ellin6076.</title>
        <authorList>
            <consortium name="US DOE Joint Genome Institute"/>
            <person name="Copeland A."/>
            <person name="Lucas S."/>
            <person name="Lapidus A."/>
            <person name="Barry K."/>
            <person name="Detter J.C."/>
            <person name="Glavina del Rio T."/>
            <person name="Hammon N."/>
            <person name="Israni S."/>
            <person name="Dalin E."/>
            <person name="Tice H."/>
            <person name="Pitluck S."/>
            <person name="Thompson L.S."/>
            <person name="Brettin T."/>
            <person name="Bruce D."/>
            <person name="Han C."/>
            <person name="Tapia R."/>
            <person name="Gilna P."/>
            <person name="Schmutz J."/>
            <person name="Larimer F."/>
            <person name="Land M."/>
            <person name="Hauser L."/>
            <person name="Kyrpides N."/>
            <person name="Mikhailova N."/>
            <person name="Janssen P.H."/>
            <person name="Kuske C.R."/>
            <person name="Richardson P."/>
        </authorList>
    </citation>
    <scope>NUCLEOTIDE SEQUENCE</scope>
    <source>
        <strain evidence="6">Ellin6076</strain>
    </source>
</reference>
<dbReference type="InterPro" id="IPR014284">
    <property type="entry name" value="RNA_pol_sigma-70_dom"/>
</dbReference>
<gene>
    <name evidence="6" type="ordered locus">Acid_3445</name>
</gene>
<dbReference type="EMBL" id="CP000473">
    <property type="protein sequence ID" value="ABJ84418.1"/>
    <property type="molecule type" value="Genomic_DNA"/>
</dbReference>
<dbReference type="OrthoDB" id="118280at2"/>
<comment type="similarity">
    <text evidence="1">Belongs to the sigma-70 factor family. ECF subfamily.</text>
</comment>
<evidence type="ECO:0000256" key="2">
    <source>
        <dbReference type="ARBA" id="ARBA00023015"/>
    </source>
</evidence>
<dbReference type="NCBIfam" id="TIGR02937">
    <property type="entry name" value="sigma70-ECF"/>
    <property type="match status" value="1"/>
</dbReference>
<dbReference type="SUPFAM" id="SSF88659">
    <property type="entry name" value="Sigma3 and sigma4 domains of RNA polymerase sigma factors"/>
    <property type="match status" value="1"/>
</dbReference>
<accession>Q021H1</accession>
<keyword evidence="3" id="KW-0731">Sigma factor</keyword>
<dbReference type="InParanoid" id="Q021H1"/>
<evidence type="ECO:0000313" key="6">
    <source>
        <dbReference type="EMBL" id="ABJ84418.1"/>
    </source>
</evidence>
<dbReference type="SUPFAM" id="SSF88946">
    <property type="entry name" value="Sigma2 domain of RNA polymerase sigma factors"/>
    <property type="match status" value="1"/>
</dbReference>